<gene>
    <name evidence="8" type="ORF">B0D32_06060</name>
    <name evidence="4" type="ORF">DQS63_08100</name>
    <name evidence="5" type="ORF">DYO72_07350</name>
    <name evidence="6" type="ORF">DYO72_23960</name>
    <name evidence="7" type="ORF">DYT96_01825</name>
    <name evidence="3" type="ORF">E4S88_01265</name>
    <name evidence="9" type="ORF">G2911_06850</name>
    <name evidence="10" type="ORF">G4Y15_000200</name>
    <name evidence="11" type="ORF">G4Y22_001407</name>
</gene>
<comment type="caution">
    <text evidence="6">The sequence shown here is derived from an EMBL/GenBank/DDBJ whole genome shotgun (WGS) entry which is preliminary data.</text>
</comment>
<reference evidence="4" key="2">
    <citation type="submission" date="2018-06" db="EMBL/GenBank/DDBJ databases">
        <authorList>
            <person name="Ashton P.M."/>
            <person name="Dallman T."/>
            <person name="Nair S."/>
            <person name="De Pinna E."/>
            <person name="Peters T."/>
            <person name="Grant K."/>
        </authorList>
    </citation>
    <scope>NUCLEOTIDE SEQUENCE</scope>
    <source>
        <strain evidence="4">160770</strain>
    </source>
</reference>
<dbReference type="PANTHER" id="PTHR33055:SF3">
    <property type="entry name" value="PUTATIVE TRANSPOSASE FOR IS117-RELATED"/>
    <property type="match status" value="1"/>
</dbReference>
<dbReference type="InterPro" id="IPR047650">
    <property type="entry name" value="Transpos_IS110"/>
</dbReference>
<dbReference type="InterPro" id="IPR002525">
    <property type="entry name" value="Transp_IS110-like_N"/>
</dbReference>
<evidence type="ECO:0000313" key="5">
    <source>
        <dbReference type="EMBL" id="ECU3333425.1"/>
    </source>
</evidence>
<evidence type="ECO:0000259" key="1">
    <source>
        <dbReference type="Pfam" id="PF01548"/>
    </source>
</evidence>
<evidence type="ECO:0000313" key="8">
    <source>
        <dbReference type="EMBL" id="EDF3867322.1"/>
    </source>
</evidence>
<dbReference type="GO" id="GO:0003677">
    <property type="term" value="F:DNA binding"/>
    <property type="evidence" value="ECO:0007669"/>
    <property type="project" value="InterPro"/>
</dbReference>
<dbReference type="InterPro" id="IPR003346">
    <property type="entry name" value="Transposase_20"/>
</dbReference>
<dbReference type="EMBL" id="AAKPPR010000027">
    <property type="protein sequence ID" value="ECU3336564.1"/>
    <property type="molecule type" value="Genomic_DNA"/>
</dbReference>
<dbReference type="EMBL" id="AAGVOP010000034">
    <property type="protein sequence ID" value="EBS4620061.1"/>
    <property type="molecule type" value="Genomic_DNA"/>
</dbReference>
<dbReference type="GO" id="GO:0006313">
    <property type="term" value="P:DNA transposition"/>
    <property type="evidence" value="ECO:0007669"/>
    <property type="project" value="InterPro"/>
</dbReference>
<evidence type="ECO:0000313" key="4">
    <source>
        <dbReference type="EMBL" id="EBS4620061.1"/>
    </source>
</evidence>
<sequence length="323" mass="35575">MTVYLGIDIASKKFDVAELCDGNYRCKAFENTSAGFLALYKWLGQSTMPDIHACLEATGDYGTSLATFLYENKIKVSVVNPARIKGFGASELSRTKTDKADSKLIARFCKAAVPDGWKPTPAPVRKLQALVRRISALNGMLRMECNRRENAEANIQASLDRIISLLKTEIEVVRQEIKDHVRSDDELKKQDALIQSVPGIGEVSSNLILSFMSGKGFRKAKEVTAYLGLNPRHHQSGSSVRGKTRMSKMGDTRLRSALYMPALVALRYNPDIKAFGQRLLLAGKPRMLVVGAVMRKLIHIVFGVLKSGTAFSSRIAVHSVVTS</sequence>
<dbReference type="AlphaFoldDB" id="A0A3Y0EEH3"/>
<dbReference type="NCBIfam" id="NF033542">
    <property type="entry name" value="transpos_IS110"/>
    <property type="match status" value="1"/>
</dbReference>
<reference evidence="3" key="5">
    <citation type="submission" date="2019-06" db="EMBL/GenBank/DDBJ databases">
        <authorList>
            <consortium name="GenomeTrakr network: Whole genome sequencing for foodborne pathogen traceback"/>
        </authorList>
    </citation>
    <scope>NUCLEOTIDE SEQUENCE</scope>
    <source>
        <strain evidence="7">FSIS11812555</strain>
        <strain evidence="3">FSIS11919213</strain>
        <strain evidence="8">FSIS1709880</strain>
    </source>
</reference>
<accession>A0A3Y0EEH3</accession>
<dbReference type="EMBL" id="AAKPRQ010000002">
    <property type="protein sequence ID" value="ECU3683759.1"/>
    <property type="molecule type" value="Genomic_DNA"/>
</dbReference>
<feature type="domain" description="Transposase IS110-like N-terminal" evidence="1">
    <location>
        <begin position="5"/>
        <end position="146"/>
    </location>
</feature>
<evidence type="ECO:0000313" key="9">
    <source>
        <dbReference type="EMBL" id="HAE0766236.1"/>
    </source>
</evidence>
<evidence type="ECO:0000313" key="3">
    <source>
        <dbReference type="EMBL" id="EBO8722579.1"/>
    </source>
</evidence>
<name>A0A3Y0EEH3_SALMO</name>
<reference evidence="9" key="1">
    <citation type="journal article" date="2018" name="Genome Biol.">
        <title>SKESA: strategic k-mer extension for scrupulous assemblies.</title>
        <authorList>
            <person name="Souvorov A."/>
            <person name="Agarwala R."/>
            <person name="Lipman D.J."/>
        </authorList>
    </citation>
    <scope>NUCLEOTIDE SEQUENCE</scope>
    <source>
        <strain evidence="10">09-5077</strain>
        <strain evidence="11">10-6667</strain>
        <strain evidence="9">Salmonella enterica</strain>
    </source>
</reference>
<dbReference type="GO" id="GO:0004803">
    <property type="term" value="F:transposase activity"/>
    <property type="evidence" value="ECO:0007669"/>
    <property type="project" value="InterPro"/>
</dbReference>
<dbReference type="EMBL" id="DAATNX010000002">
    <property type="protein sequence ID" value="HAE9328184.1"/>
    <property type="molecule type" value="Genomic_DNA"/>
</dbReference>
<evidence type="ECO:0000313" key="11">
    <source>
        <dbReference type="EMBL" id="HAE9387677.1"/>
    </source>
</evidence>
<reference evidence="6" key="3">
    <citation type="submission" date="2018-08" db="EMBL/GenBank/DDBJ databases">
        <authorList>
            <consortium name="NARMS: The National Antimicrobial Resistance Monitoring System"/>
        </authorList>
    </citation>
    <scope>NUCLEOTIDE SEQUENCE</scope>
    <source>
        <strain evidence="6">CVM N17S1479</strain>
    </source>
</reference>
<feature type="domain" description="Transposase IS116/IS110/IS902 C-terminal" evidence="2">
    <location>
        <begin position="192"/>
        <end position="276"/>
    </location>
</feature>
<dbReference type="EMBL" id="AAKPPR010000002">
    <property type="protein sequence ID" value="ECU3333425.1"/>
    <property type="molecule type" value="Genomic_DNA"/>
</dbReference>
<dbReference type="Pfam" id="PF01548">
    <property type="entry name" value="DEDD_Tnp_IS110"/>
    <property type="match status" value="1"/>
</dbReference>
<dbReference type="EMBL" id="AAMARA010000002">
    <property type="protein sequence ID" value="EDF3867322.1"/>
    <property type="molecule type" value="Genomic_DNA"/>
</dbReference>
<evidence type="ECO:0000313" key="6">
    <source>
        <dbReference type="EMBL" id="ECU3336564.1"/>
    </source>
</evidence>
<dbReference type="EMBL" id="DAAQTF010000002">
    <property type="protein sequence ID" value="HAE0766236.1"/>
    <property type="molecule type" value="Genomic_DNA"/>
</dbReference>
<dbReference type="PANTHER" id="PTHR33055">
    <property type="entry name" value="TRANSPOSASE FOR INSERTION SEQUENCE ELEMENT IS1111A"/>
    <property type="match status" value="1"/>
</dbReference>
<evidence type="ECO:0000313" key="7">
    <source>
        <dbReference type="EMBL" id="ECU3683759.1"/>
    </source>
</evidence>
<evidence type="ECO:0000313" key="10">
    <source>
        <dbReference type="EMBL" id="HAE9328184.1"/>
    </source>
</evidence>
<dbReference type="EMBL" id="AAGJXF010000001">
    <property type="protein sequence ID" value="EBO8722579.1"/>
    <property type="molecule type" value="Genomic_DNA"/>
</dbReference>
<evidence type="ECO:0000259" key="2">
    <source>
        <dbReference type="Pfam" id="PF02371"/>
    </source>
</evidence>
<dbReference type="Pfam" id="PF02371">
    <property type="entry name" value="Transposase_20"/>
    <property type="match status" value="1"/>
</dbReference>
<organism evidence="6">
    <name type="scientific">Salmonella montevideo</name>
    <dbReference type="NCBI Taxonomy" id="115981"/>
    <lineage>
        <taxon>Bacteria</taxon>
        <taxon>Pseudomonadati</taxon>
        <taxon>Pseudomonadota</taxon>
        <taxon>Gammaproteobacteria</taxon>
        <taxon>Enterobacterales</taxon>
        <taxon>Enterobacteriaceae</taxon>
        <taxon>Salmonella</taxon>
    </lineage>
</organism>
<dbReference type="CDD" id="cd22249">
    <property type="entry name" value="UDM1_RNF168_RNF169-like"/>
    <property type="match status" value="1"/>
</dbReference>
<dbReference type="EMBL" id="DAATOK010000002">
    <property type="protein sequence ID" value="HAE9387677.1"/>
    <property type="molecule type" value="Genomic_DNA"/>
</dbReference>
<proteinExistence type="predicted"/>
<reference evidence="9" key="4">
    <citation type="submission" date="2019-04" db="EMBL/GenBank/DDBJ databases">
        <authorList>
            <consortium name="NCBI Pathogen Detection Project"/>
        </authorList>
    </citation>
    <scope>NUCLEOTIDE SEQUENCE</scope>
    <source>
        <strain evidence="10">09-5077</strain>
        <strain evidence="11">10-6667</strain>
        <strain evidence="9">Salmonella enterica</strain>
    </source>
</reference>
<dbReference type="RefSeq" id="WP_000219492.1">
    <property type="nucleotide sequence ID" value="NZ_CP029039.1"/>
</dbReference>
<protein>
    <submittedName>
        <fullName evidence="6">IS110 family transposase</fullName>
    </submittedName>
</protein>